<evidence type="ECO:0000313" key="1">
    <source>
        <dbReference type="EMBL" id="RPB08233.1"/>
    </source>
</evidence>
<dbReference type="Proteomes" id="UP000277580">
    <property type="component" value="Unassembled WGS sequence"/>
</dbReference>
<dbReference type="InParanoid" id="A0A3N4KCI6"/>
<sequence length="63" mass="7406">MRHTSRSDTVLGRKRYRRISGITNRTGLEYHLPIGQDDQKLRFRSVGLRLNKHLTNPKHNIPV</sequence>
<name>A0A3N4KCI6_9PEZI</name>
<organism evidence="1 2">
    <name type="scientific">Morchella conica CCBAS932</name>
    <dbReference type="NCBI Taxonomy" id="1392247"/>
    <lineage>
        <taxon>Eukaryota</taxon>
        <taxon>Fungi</taxon>
        <taxon>Dikarya</taxon>
        <taxon>Ascomycota</taxon>
        <taxon>Pezizomycotina</taxon>
        <taxon>Pezizomycetes</taxon>
        <taxon>Pezizales</taxon>
        <taxon>Morchellaceae</taxon>
        <taxon>Morchella</taxon>
    </lineage>
</organism>
<feature type="non-terminal residue" evidence="1">
    <location>
        <position position="63"/>
    </location>
</feature>
<evidence type="ECO:0000313" key="2">
    <source>
        <dbReference type="Proteomes" id="UP000277580"/>
    </source>
</evidence>
<keyword evidence="2" id="KW-1185">Reference proteome</keyword>
<dbReference type="EMBL" id="ML119166">
    <property type="protein sequence ID" value="RPB08233.1"/>
    <property type="molecule type" value="Genomic_DNA"/>
</dbReference>
<dbReference type="AlphaFoldDB" id="A0A3N4KCI6"/>
<reference evidence="1 2" key="1">
    <citation type="journal article" date="2018" name="Nat. Ecol. Evol.">
        <title>Pezizomycetes genomes reveal the molecular basis of ectomycorrhizal truffle lifestyle.</title>
        <authorList>
            <person name="Murat C."/>
            <person name="Payen T."/>
            <person name="Noel B."/>
            <person name="Kuo A."/>
            <person name="Morin E."/>
            <person name="Chen J."/>
            <person name="Kohler A."/>
            <person name="Krizsan K."/>
            <person name="Balestrini R."/>
            <person name="Da Silva C."/>
            <person name="Montanini B."/>
            <person name="Hainaut M."/>
            <person name="Levati E."/>
            <person name="Barry K.W."/>
            <person name="Belfiori B."/>
            <person name="Cichocki N."/>
            <person name="Clum A."/>
            <person name="Dockter R.B."/>
            <person name="Fauchery L."/>
            <person name="Guy J."/>
            <person name="Iotti M."/>
            <person name="Le Tacon F."/>
            <person name="Lindquist E.A."/>
            <person name="Lipzen A."/>
            <person name="Malagnac F."/>
            <person name="Mello A."/>
            <person name="Molinier V."/>
            <person name="Miyauchi S."/>
            <person name="Poulain J."/>
            <person name="Riccioni C."/>
            <person name="Rubini A."/>
            <person name="Sitrit Y."/>
            <person name="Splivallo R."/>
            <person name="Traeger S."/>
            <person name="Wang M."/>
            <person name="Zifcakova L."/>
            <person name="Wipf D."/>
            <person name="Zambonelli A."/>
            <person name="Paolocci F."/>
            <person name="Nowrousian M."/>
            <person name="Ottonello S."/>
            <person name="Baldrian P."/>
            <person name="Spatafora J.W."/>
            <person name="Henrissat B."/>
            <person name="Nagy L.G."/>
            <person name="Aury J.M."/>
            <person name="Wincker P."/>
            <person name="Grigoriev I.V."/>
            <person name="Bonfante P."/>
            <person name="Martin F.M."/>
        </authorList>
    </citation>
    <scope>NUCLEOTIDE SEQUENCE [LARGE SCALE GENOMIC DNA]</scope>
    <source>
        <strain evidence="1 2">CCBAS932</strain>
    </source>
</reference>
<accession>A0A3N4KCI6</accession>
<gene>
    <name evidence="1" type="ORF">P167DRAFT_539429</name>
</gene>
<protein>
    <submittedName>
        <fullName evidence="1">Uncharacterized protein</fullName>
    </submittedName>
</protein>
<proteinExistence type="predicted"/>